<dbReference type="VEuPathDB" id="FungiDB:PYU1_G008798"/>
<keyword evidence="3" id="KW-0819">tRNA processing</keyword>
<dbReference type="eggNOG" id="KOG4133">
    <property type="taxonomic scope" value="Eukaryota"/>
</dbReference>
<name>K3WV19_GLOUD</name>
<reference evidence="8" key="2">
    <citation type="submission" date="2010-04" db="EMBL/GenBank/DDBJ databases">
        <authorList>
            <person name="Buell R."/>
            <person name="Hamilton J."/>
            <person name="Hostetler J."/>
        </authorList>
    </citation>
    <scope>NUCLEOTIDE SEQUENCE [LARGE SCALE GENOMIC DNA]</scope>
    <source>
        <strain evidence="8">DAOM:BR144</strain>
    </source>
</reference>
<dbReference type="EC" id="4.6.1.16" evidence="2"/>
<dbReference type="InterPro" id="IPR011856">
    <property type="entry name" value="tRNA_endonuc-like_dom_sf"/>
</dbReference>
<dbReference type="InterPro" id="IPR036167">
    <property type="entry name" value="tRNA_intron_Endo_cat-like_sf"/>
</dbReference>
<accession>K3WV19</accession>
<keyword evidence="8" id="KW-1185">Reference proteome</keyword>
<reference evidence="8" key="1">
    <citation type="journal article" date="2010" name="Genome Biol.">
        <title>Genome sequence of the necrotrophic plant pathogen Pythium ultimum reveals original pathogenicity mechanisms and effector repertoire.</title>
        <authorList>
            <person name="Levesque C.A."/>
            <person name="Brouwer H."/>
            <person name="Cano L."/>
            <person name="Hamilton J.P."/>
            <person name="Holt C."/>
            <person name="Huitema E."/>
            <person name="Raffaele S."/>
            <person name="Robideau G.P."/>
            <person name="Thines M."/>
            <person name="Win J."/>
            <person name="Zerillo M.M."/>
            <person name="Beakes G.W."/>
            <person name="Boore J.L."/>
            <person name="Busam D."/>
            <person name="Dumas B."/>
            <person name="Ferriera S."/>
            <person name="Fuerstenberg S.I."/>
            <person name="Gachon C.M."/>
            <person name="Gaulin E."/>
            <person name="Govers F."/>
            <person name="Grenville-Briggs L."/>
            <person name="Horner N."/>
            <person name="Hostetler J."/>
            <person name="Jiang R.H."/>
            <person name="Johnson J."/>
            <person name="Krajaejun T."/>
            <person name="Lin H."/>
            <person name="Meijer H.J."/>
            <person name="Moore B."/>
            <person name="Morris P."/>
            <person name="Phuntmart V."/>
            <person name="Puiu D."/>
            <person name="Shetty J."/>
            <person name="Stajich J.E."/>
            <person name="Tripathy S."/>
            <person name="Wawra S."/>
            <person name="van West P."/>
            <person name="Whitty B.R."/>
            <person name="Coutinho P.M."/>
            <person name="Henrissat B."/>
            <person name="Martin F."/>
            <person name="Thomas P.D."/>
            <person name="Tyler B.M."/>
            <person name="De Vries R.P."/>
            <person name="Kamoun S."/>
            <person name="Yandell M."/>
            <person name="Tisserat N."/>
            <person name="Buell C.R."/>
        </authorList>
    </citation>
    <scope>NUCLEOTIDE SEQUENCE</scope>
    <source>
        <strain evidence="8">DAOM:BR144</strain>
    </source>
</reference>
<comment type="catalytic activity">
    <reaction evidence="5">
        <text>pretRNA = a 3'-half-tRNA molecule with a 5'-OH end + a 5'-half-tRNA molecule with a 2',3'-cyclic phosphate end + an intron with a 2',3'-cyclic phosphate and a 5'-hydroxyl terminus.</text>
        <dbReference type="EC" id="4.6.1.16"/>
    </reaction>
</comment>
<protein>
    <recommendedName>
        <fullName evidence="2">tRNA-intron lyase</fullName>
        <ecNumber evidence="2">4.6.1.16</ecNumber>
    </recommendedName>
</protein>
<dbReference type="EnsemblProtists" id="PYU1_T008816">
    <property type="protein sequence ID" value="PYU1_T008816"/>
    <property type="gene ID" value="PYU1_G008798"/>
</dbReference>
<dbReference type="InParanoid" id="K3WV19"/>
<evidence type="ECO:0000256" key="2">
    <source>
        <dbReference type="ARBA" id="ARBA00012573"/>
    </source>
</evidence>
<evidence type="ECO:0000256" key="5">
    <source>
        <dbReference type="ARBA" id="ARBA00034031"/>
    </source>
</evidence>
<dbReference type="GO" id="GO:0000213">
    <property type="term" value="F:tRNA-intron lyase activity"/>
    <property type="evidence" value="ECO:0007669"/>
    <property type="project" value="UniProtKB-EC"/>
</dbReference>
<comment type="similarity">
    <text evidence="1">Belongs to the tRNA-intron endonuclease family.</text>
</comment>
<dbReference type="STRING" id="431595.K3WV19"/>
<dbReference type="Pfam" id="PF01974">
    <property type="entry name" value="tRNA_int_endo"/>
    <property type="match status" value="1"/>
</dbReference>
<evidence type="ECO:0000256" key="1">
    <source>
        <dbReference type="ARBA" id="ARBA00008078"/>
    </source>
</evidence>
<feature type="domain" description="tRNA intron endonuclease catalytic" evidence="6">
    <location>
        <begin position="10"/>
        <end position="90"/>
    </location>
</feature>
<dbReference type="InterPro" id="IPR006677">
    <property type="entry name" value="tRNA_intron_Endonuc_cat-like"/>
</dbReference>
<dbReference type="PANTHER" id="PTHR13070:SF0">
    <property type="entry name" value="TRNA-SPLICING ENDONUCLEASE SUBUNIT SEN34"/>
    <property type="match status" value="1"/>
</dbReference>
<evidence type="ECO:0000313" key="7">
    <source>
        <dbReference type="EnsemblProtists" id="PYU1_T008816"/>
    </source>
</evidence>
<dbReference type="Gene3D" id="3.40.1350.10">
    <property type="match status" value="1"/>
</dbReference>
<dbReference type="EMBL" id="GL376558">
    <property type="status" value="NOT_ANNOTATED_CDS"/>
    <property type="molecule type" value="Genomic_DNA"/>
</dbReference>
<dbReference type="PANTHER" id="PTHR13070">
    <property type="entry name" value="TRNA-SPLICING ENDONUCLEASE SUBUNIT SEN34-RELATED"/>
    <property type="match status" value="1"/>
</dbReference>
<sequence length="109" mass="12448">MNALTPLQRIRLRVFRDLWEKGYFVAFGSKFSADFLIYEDDPSRTHATALVIVKEYGAAFACVDIVSHCRVAKMVKKQVFFASQHPDKDIDDVVYIAVNHALLATRQEL</sequence>
<dbReference type="HOGENOM" id="CLU_2189232_0_0_1"/>
<reference evidence="7" key="3">
    <citation type="submission" date="2015-02" db="UniProtKB">
        <authorList>
            <consortium name="EnsemblProtists"/>
        </authorList>
    </citation>
    <scope>IDENTIFICATION</scope>
    <source>
        <strain evidence="7">DAOM BR144</strain>
    </source>
</reference>
<dbReference type="OMA" id="SADFLIY"/>
<evidence type="ECO:0000313" key="8">
    <source>
        <dbReference type="Proteomes" id="UP000019132"/>
    </source>
</evidence>
<evidence type="ECO:0000259" key="6">
    <source>
        <dbReference type="Pfam" id="PF01974"/>
    </source>
</evidence>
<organism evidence="7 8">
    <name type="scientific">Globisporangium ultimum (strain ATCC 200006 / CBS 805.95 / DAOM BR144)</name>
    <name type="common">Pythium ultimum</name>
    <dbReference type="NCBI Taxonomy" id="431595"/>
    <lineage>
        <taxon>Eukaryota</taxon>
        <taxon>Sar</taxon>
        <taxon>Stramenopiles</taxon>
        <taxon>Oomycota</taxon>
        <taxon>Peronosporomycetes</taxon>
        <taxon>Pythiales</taxon>
        <taxon>Pythiaceae</taxon>
        <taxon>Globisporangium</taxon>
    </lineage>
</organism>
<dbReference type="Proteomes" id="UP000019132">
    <property type="component" value="Unassembled WGS sequence"/>
</dbReference>
<dbReference type="GO" id="GO:0003676">
    <property type="term" value="F:nucleic acid binding"/>
    <property type="evidence" value="ECO:0007669"/>
    <property type="project" value="InterPro"/>
</dbReference>
<dbReference type="GO" id="GO:0005634">
    <property type="term" value="C:nucleus"/>
    <property type="evidence" value="ECO:0007669"/>
    <property type="project" value="UniProtKB-ARBA"/>
</dbReference>
<dbReference type="CDD" id="cd22363">
    <property type="entry name" value="tRNA-intron_lyase_C"/>
    <property type="match status" value="1"/>
</dbReference>
<evidence type="ECO:0000256" key="3">
    <source>
        <dbReference type="ARBA" id="ARBA00022694"/>
    </source>
</evidence>
<dbReference type="GO" id="GO:0000379">
    <property type="term" value="P:tRNA-type intron splice site recognition and cleavage"/>
    <property type="evidence" value="ECO:0007669"/>
    <property type="project" value="TreeGrafter"/>
</dbReference>
<keyword evidence="4" id="KW-0456">Lyase</keyword>
<proteinExistence type="inferred from homology"/>
<dbReference type="SUPFAM" id="SSF53032">
    <property type="entry name" value="tRNA-intron endonuclease catalytic domain-like"/>
    <property type="match status" value="1"/>
</dbReference>
<evidence type="ECO:0000256" key="4">
    <source>
        <dbReference type="ARBA" id="ARBA00023239"/>
    </source>
</evidence>
<dbReference type="AlphaFoldDB" id="K3WV19"/>